<accession>A0A1E5IL91</accession>
<dbReference type="InterPro" id="IPR003828">
    <property type="entry name" value="QueH"/>
</dbReference>
<comment type="caution">
    <text evidence="1">The sequence shown here is derived from an EMBL/GenBank/DDBJ whole genome shotgun (WGS) entry which is preliminary data.</text>
</comment>
<organism evidence="1 2">
    <name type="scientific">Endomicrobium trichonymphae</name>
    <dbReference type="NCBI Taxonomy" id="1408204"/>
    <lineage>
        <taxon>Bacteria</taxon>
        <taxon>Pseudomonadati</taxon>
        <taxon>Elusimicrobiota</taxon>
        <taxon>Endomicrobiia</taxon>
        <taxon>Endomicrobiales</taxon>
        <taxon>Endomicrobiaceae</taxon>
        <taxon>Candidatus Endomicrobiellum</taxon>
    </lineage>
</organism>
<dbReference type="Pfam" id="PF02677">
    <property type="entry name" value="QueH"/>
    <property type="match status" value="1"/>
</dbReference>
<name>A0A1E5IL91_ENDTX</name>
<dbReference type="EMBL" id="LNVX01000227">
    <property type="protein sequence ID" value="OEG71204.1"/>
    <property type="molecule type" value="Genomic_DNA"/>
</dbReference>
<reference evidence="1 2" key="1">
    <citation type="submission" date="2015-11" db="EMBL/GenBank/DDBJ databases">
        <title>Evidence for parallel genomic evolution in an endosymbiosis of termite gut flagellates.</title>
        <authorList>
            <person name="Zheng H."/>
        </authorList>
    </citation>
    <scope>NUCLEOTIDE SEQUENCE [LARGE SCALE GENOMIC DNA]</scope>
    <source>
        <strain evidence="1 2">CET450</strain>
    </source>
</reference>
<dbReference type="AlphaFoldDB" id="A0A1E5IL91"/>
<dbReference type="Proteomes" id="UP000095237">
    <property type="component" value="Unassembled WGS sequence"/>
</dbReference>
<protein>
    <submittedName>
        <fullName evidence="1">Uncharacterized protein</fullName>
    </submittedName>
</protein>
<evidence type="ECO:0000313" key="1">
    <source>
        <dbReference type="EMBL" id="OEG71204.1"/>
    </source>
</evidence>
<gene>
    <name evidence="1" type="ORF">ATZ36_15480</name>
</gene>
<proteinExistence type="predicted"/>
<sequence length="67" mass="7903">MFCNGYGICFYLYNPNIYSEQECKNRKESTVKYAEELNVPFYEERDFFITMAAGKIKVLKNATFAIH</sequence>
<evidence type="ECO:0000313" key="2">
    <source>
        <dbReference type="Proteomes" id="UP000095237"/>
    </source>
</evidence>
<dbReference type="UniPathway" id="UPA00392"/>
<keyword evidence="2" id="KW-1185">Reference proteome</keyword>
<dbReference type="GO" id="GO:0008616">
    <property type="term" value="P:tRNA queuosine(34) biosynthetic process"/>
    <property type="evidence" value="ECO:0007669"/>
    <property type="project" value="UniProtKB-UniPathway"/>
</dbReference>